<evidence type="ECO:0000313" key="2">
    <source>
        <dbReference type="Proteomes" id="UP000054725"/>
    </source>
</evidence>
<dbReference type="PATRIC" id="fig|45070.6.peg.2995"/>
<dbReference type="EMBL" id="LNYO01000024">
    <property type="protein sequence ID" value="KTD33193.1"/>
    <property type="molecule type" value="Genomic_DNA"/>
</dbReference>
<evidence type="ECO:0000313" key="1">
    <source>
        <dbReference type="EMBL" id="KTD33193.1"/>
    </source>
</evidence>
<dbReference type="RefSeq" id="WP_338011308.1">
    <property type="nucleotide sequence ID" value="NZ_CAAAIF010000003.1"/>
</dbReference>
<dbReference type="AlphaFoldDB" id="A0A0W0WLJ0"/>
<reference evidence="1 2" key="1">
    <citation type="submission" date="2015-11" db="EMBL/GenBank/DDBJ databases">
        <title>Genomic analysis of 38 Legionella species identifies large and diverse effector repertoires.</title>
        <authorList>
            <person name="Burstein D."/>
            <person name="Amaro F."/>
            <person name="Zusman T."/>
            <person name="Lifshitz Z."/>
            <person name="Cohen O."/>
            <person name="Gilbert J.A."/>
            <person name="Pupko T."/>
            <person name="Shuman H.A."/>
            <person name="Segal G."/>
        </authorList>
    </citation>
    <scope>NUCLEOTIDE SEQUENCE [LARGE SCALE GENOMIC DNA]</scope>
    <source>
        <strain evidence="1 2">ATCC 49506</strain>
    </source>
</reference>
<evidence type="ECO:0008006" key="3">
    <source>
        <dbReference type="Google" id="ProtNLM"/>
    </source>
</evidence>
<dbReference type="Pfam" id="PF05258">
    <property type="entry name" value="DciA"/>
    <property type="match status" value="1"/>
</dbReference>
<dbReference type="STRING" id="45070.Lnau_2841"/>
<name>A0A0W0WLJ0_9GAMM</name>
<organism evidence="1 2">
    <name type="scientific">Legionella nautarum</name>
    <dbReference type="NCBI Taxonomy" id="45070"/>
    <lineage>
        <taxon>Bacteria</taxon>
        <taxon>Pseudomonadati</taxon>
        <taxon>Pseudomonadota</taxon>
        <taxon>Gammaproteobacteria</taxon>
        <taxon>Legionellales</taxon>
        <taxon>Legionellaceae</taxon>
        <taxon>Legionella</taxon>
    </lineage>
</organism>
<dbReference type="InterPro" id="IPR007922">
    <property type="entry name" value="DciA-like"/>
</dbReference>
<protein>
    <recommendedName>
        <fullName evidence="3">DUF721 domain-containing protein</fullName>
    </recommendedName>
</protein>
<comment type="caution">
    <text evidence="1">The sequence shown here is derived from an EMBL/GenBank/DDBJ whole genome shotgun (WGS) entry which is preliminary data.</text>
</comment>
<sequence>MIRPINRCLNAQLLTICQQAVQLDELNRKLKDHLPSPLGNHCQAGSFNKGCLLITTSNASWATELRYTVPDLRDKLRKEGLYQLTSIKIAVIDQVDQIIADKQAKQTKLSSSARDNIRTASELCTYPPLKIALDHLARAKGE</sequence>
<accession>A0A0W0WLJ0</accession>
<proteinExistence type="predicted"/>
<gene>
    <name evidence="1" type="ORF">Lnau_2841</name>
</gene>
<keyword evidence="2" id="KW-1185">Reference proteome</keyword>
<dbReference type="Proteomes" id="UP000054725">
    <property type="component" value="Unassembled WGS sequence"/>
</dbReference>